<dbReference type="Pfam" id="PF05026">
    <property type="entry name" value="DCP2"/>
    <property type="match status" value="1"/>
</dbReference>
<keyword evidence="9" id="KW-0464">Manganese</keyword>
<dbReference type="OrthoDB" id="18996at2759"/>
<proteinExistence type="inferred from homology"/>
<comment type="cofactor">
    <cofactor evidence="1">
        <name>Mn(2+)</name>
        <dbReference type="ChEBI" id="CHEBI:29035"/>
    </cofactor>
</comment>
<accession>A0A0L1IDP6</accession>
<evidence type="ECO:0000256" key="2">
    <source>
        <dbReference type="ARBA" id="ARBA00004496"/>
    </source>
</evidence>
<keyword evidence="6" id="KW-0479">Metal-binding</keyword>
<keyword evidence="4" id="KW-0963">Cytoplasm</keyword>
<dbReference type="SUPFAM" id="SSF140586">
    <property type="entry name" value="Dcp2 domain-like"/>
    <property type="match status" value="1"/>
</dbReference>
<dbReference type="GO" id="GO:0005737">
    <property type="term" value="C:cytoplasm"/>
    <property type="evidence" value="ECO:0007669"/>
    <property type="project" value="UniProtKB-SubCell"/>
</dbReference>
<evidence type="ECO:0000256" key="7">
    <source>
        <dbReference type="ARBA" id="ARBA00022801"/>
    </source>
</evidence>
<keyword evidence="8" id="KW-0694">RNA-binding</keyword>
<comment type="similarity">
    <text evidence="3">Belongs to the Nudix hydrolase family. DCP2 subfamily.</text>
</comment>
<evidence type="ECO:0000256" key="6">
    <source>
        <dbReference type="ARBA" id="ARBA00022723"/>
    </source>
</evidence>
<dbReference type="GO" id="GO:0000184">
    <property type="term" value="P:nuclear-transcribed mRNA catabolic process, nonsense-mediated decay"/>
    <property type="evidence" value="ECO:0007669"/>
    <property type="project" value="InterPro"/>
</dbReference>
<evidence type="ECO:0000313" key="14">
    <source>
        <dbReference type="Proteomes" id="UP000054562"/>
    </source>
</evidence>
<reference evidence="14" key="1">
    <citation type="submission" date="2015-07" db="EMBL/GenBank/DDBJ databases">
        <title>Annotation of Plasmodium falciparum IGH-CR14.</title>
        <authorList>
            <consortium name="The Broad Institute Genome Sequencing Platform"/>
            <person name="Volkman S.K."/>
            <person name="Neafsey D.E."/>
            <person name="Dash A.P."/>
            <person name="Chitnis C.E."/>
            <person name="Hartl D.L."/>
            <person name="Young S.K."/>
            <person name="Zeng Q."/>
            <person name="Koehrsen M."/>
            <person name="Alvarado L."/>
            <person name="Berlin A."/>
            <person name="Borenstein D."/>
            <person name="Chapman S.B."/>
            <person name="Chen Z."/>
            <person name="Engels R."/>
            <person name="Freedman E."/>
            <person name="Gellesch M."/>
            <person name="Goldberg J."/>
            <person name="Griggs A."/>
            <person name="Gujja S."/>
            <person name="Heilman E.R."/>
            <person name="Heiman D.I."/>
            <person name="Howarth C."/>
            <person name="Jen D."/>
            <person name="Larson L."/>
            <person name="Mehta T."/>
            <person name="Neiman D."/>
            <person name="Park D."/>
            <person name="Pearson M."/>
            <person name="Roberts A."/>
            <person name="Saif S."/>
            <person name="Shea T."/>
            <person name="Shenoy N."/>
            <person name="Sisk P."/>
            <person name="Stolte C."/>
            <person name="Sykes S."/>
            <person name="Walk T."/>
            <person name="White J."/>
            <person name="Yandava C."/>
            <person name="Haas B."/>
            <person name="Henn M.R."/>
            <person name="Nusbaum C."/>
            <person name="Birren B."/>
        </authorList>
    </citation>
    <scope>NUCLEOTIDE SEQUENCE [LARGE SCALE GENOMIC DNA]</scope>
    <source>
        <strain evidence="14">IGH-CR14</strain>
    </source>
</reference>
<evidence type="ECO:0000256" key="3">
    <source>
        <dbReference type="ARBA" id="ARBA00005279"/>
    </source>
</evidence>
<evidence type="ECO:0000256" key="9">
    <source>
        <dbReference type="ARBA" id="ARBA00023211"/>
    </source>
</evidence>
<dbReference type="SUPFAM" id="SSF55811">
    <property type="entry name" value="Nudix"/>
    <property type="match status" value="1"/>
</dbReference>
<protein>
    <submittedName>
        <fullName evidence="13">mRNA decapping complex subunit Dcp2</fullName>
    </submittedName>
</protein>
<evidence type="ECO:0000313" key="13">
    <source>
        <dbReference type="EMBL" id="KNG77751.1"/>
    </source>
</evidence>
<dbReference type="InterPro" id="IPR007722">
    <property type="entry name" value="DCP2_BoxA"/>
</dbReference>
<dbReference type="InterPro" id="IPR015797">
    <property type="entry name" value="NUDIX_hydrolase-like_dom_sf"/>
</dbReference>
<dbReference type="Gene3D" id="1.10.10.1050">
    <property type="entry name" value="Dcp2, box A domain"/>
    <property type="match status" value="1"/>
</dbReference>
<dbReference type="FunFam" id="3.90.79.10:FF:000045">
    <property type="entry name" value="mRNA-decapping enzyme 2"/>
    <property type="match status" value="1"/>
</dbReference>
<dbReference type="GO" id="GO:0003723">
    <property type="term" value="F:RNA binding"/>
    <property type="evidence" value="ECO:0007669"/>
    <property type="project" value="UniProtKB-KW"/>
</dbReference>
<feature type="transmembrane region" description="Helical" evidence="11">
    <location>
        <begin position="572"/>
        <end position="591"/>
    </location>
</feature>
<keyword evidence="7" id="KW-0378">Hydrolase</keyword>
<evidence type="ECO:0000256" key="1">
    <source>
        <dbReference type="ARBA" id="ARBA00001936"/>
    </source>
</evidence>
<keyword evidence="5" id="KW-0507">mRNA processing</keyword>
<dbReference type="GO" id="GO:0030145">
    <property type="term" value="F:manganese ion binding"/>
    <property type="evidence" value="ECO:0007669"/>
    <property type="project" value="InterPro"/>
</dbReference>
<feature type="region of interest" description="Disordered" evidence="10">
    <location>
        <begin position="1139"/>
        <end position="1164"/>
    </location>
</feature>
<dbReference type="InterPro" id="IPR044099">
    <property type="entry name" value="Dcp2_NUDIX"/>
</dbReference>
<dbReference type="PROSITE" id="PS00893">
    <property type="entry name" value="NUDIX_BOX"/>
    <property type="match status" value="1"/>
</dbReference>
<dbReference type="GO" id="GO:0006397">
    <property type="term" value="P:mRNA processing"/>
    <property type="evidence" value="ECO:0007669"/>
    <property type="project" value="UniProtKB-KW"/>
</dbReference>
<dbReference type="InterPro" id="IPR000086">
    <property type="entry name" value="NUDIX_hydrolase_dom"/>
</dbReference>
<dbReference type="InterPro" id="IPR036189">
    <property type="entry name" value="DCP2_BoxA_sf"/>
</dbReference>
<dbReference type="PANTHER" id="PTHR23114">
    <property type="entry name" value="M7GPPPN-MRNA HYDROLASE"/>
    <property type="match status" value="1"/>
</dbReference>
<gene>
    <name evidence="13" type="ORF">PFMG_03910</name>
</gene>
<keyword evidence="11" id="KW-0812">Transmembrane</keyword>
<keyword evidence="11" id="KW-0472">Membrane</keyword>
<keyword evidence="11" id="KW-1133">Transmembrane helix</keyword>
<evidence type="ECO:0000256" key="8">
    <source>
        <dbReference type="ARBA" id="ARBA00022884"/>
    </source>
</evidence>
<evidence type="ECO:0000256" key="11">
    <source>
        <dbReference type="SAM" id="Phobius"/>
    </source>
</evidence>
<evidence type="ECO:0000256" key="5">
    <source>
        <dbReference type="ARBA" id="ARBA00022664"/>
    </source>
</evidence>
<feature type="compositionally biased region" description="Basic and acidic residues" evidence="10">
    <location>
        <begin position="1139"/>
        <end position="1152"/>
    </location>
</feature>
<dbReference type="GO" id="GO:0140933">
    <property type="term" value="F:5'-(N(7)-methylguanosine 5'-triphospho)-[mRNA] hydrolase activity"/>
    <property type="evidence" value="ECO:0007669"/>
    <property type="project" value="InterPro"/>
</dbReference>
<dbReference type="SMART" id="SM01125">
    <property type="entry name" value="DCP2"/>
    <property type="match status" value="1"/>
</dbReference>
<reference evidence="14" key="2">
    <citation type="submission" date="2015-07" db="EMBL/GenBank/DDBJ databases">
        <title>The genome sequence of Plasmodium falciparum IGH-CR14.</title>
        <authorList>
            <consortium name="The Broad Institute Genome Sequencing Platform"/>
            <person name="Volkman S.K."/>
            <person name="Neafsey D.E."/>
            <person name="Dash A.P."/>
            <person name="Chitnis C.E."/>
            <person name="Hartl D.L."/>
            <person name="Young S.K."/>
            <person name="Kodira C.D."/>
            <person name="Zeng Q."/>
            <person name="Koehrsen M."/>
            <person name="Godfrey P."/>
            <person name="Alvarado L."/>
            <person name="Berlin A."/>
            <person name="Borenstein D."/>
            <person name="Chen Z."/>
            <person name="Engels R."/>
            <person name="Freedman E."/>
            <person name="Gellesch M."/>
            <person name="Goldberg J."/>
            <person name="Griggs A."/>
            <person name="Gujja S."/>
            <person name="Heiman D."/>
            <person name="Hepburn T."/>
            <person name="Howarth C."/>
            <person name="Jen D."/>
            <person name="Larson L."/>
            <person name="Lewis B."/>
            <person name="Mehta T."/>
            <person name="Park D."/>
            <person name="Pearson M."/>
            <person name="Roberts A."/>
            <person name="Saif S."/>
            <person name="Shea T."/>
            <person name="Shenoy N."/>
            <person name="Sisk P."/>
            <person name="Stolte C."/>
            <person name="Sykes S."/>
            <person name="Walk T."/>
            <person name="White J."/>
            <person name="Yandava C."/>
            <person name="Wirth D.F."/>
            <person name="Nusbaum C."/>
            <person name="Birren B."/>
        </authorList>
    </citation>
    <scope>NUCLEOTIDE SEQUENCE [LARGE SCALE GENOMIC DNA]</scope>
    <source>
        <strain evidence="14">IGH-CR14</strain>
    </source>
</reference>
<evidence type="ECO:0000256" key="10">
    <source>
        <dbReference type="SAM" id="MobiDB-lite"/>
    </source>
</evidence>
<dbReference type="Gene3D" id="3.90.79.10">
    <property type="entry name" value="Nucleoside Triphosphate Pyrophosphohydrolase"/>
    <property type="match status" value="1"/>
</dbReference>
<dbReference type="Pfam" id="PF00293">
    <property type="entry name" value="NUDIX"/>
    <property type="match status" value="1"/>
</dbReference>
<dbReference type="CDD" id="cd03672">
    <property type="entry name" value="NUDIX_Dcp2p_Nudt20"/>
    <property type="match status" value="1"/>
</dbReference>
<evidence type="ECO:0000256" key="4">
    <source>
        <dbReference type="ARBA" id="ARBA00022490"/>
    </source>
</evidence>
<dbReference type="AlphaFoldDB" id="A0A0L1IDP6"/>
<dbReference type="PANTHER" id="PTHR23114:SF17">
    <property type="entry name" value="M7GPPPN-MRNA HYDROLASE"/>
    <property type="match status" value="1"/>
</dbReference>
<organism evidence="13 14">
    <name type="scientific">Plasmodium falciparum IGH-CR14</name>
    <dbReference type="NCBI Taxonomy" id="580059"/>
    <lineage>
        <taxon>Eukaryota</taxon>
        <taxon>Sar</taxon>
        <taxon>Alveolata</taxon>
        <taxon>Apicomplexa</taxon>
        <taxon>Aconoidasida</taxon>
        <taxon>Haemosporida</taxon>
        <taxon>Plasmodiidae</taxon>
        <taxon>Plasmodium</taxon>
        <taxon>Plasmodium (Laverania)</taxon>
    </lineage>
</organism>
<dbReference type="EMBL" id="GG665374">
    <property type="protein sequence ID" value="KNG77751.1"/>
    <property type="molecule type" value="Genomic_DNA"/>
</dbReference>
<dbReference type="InterPro" id="IPR020084">
    <property type="entry name" value="NUDIX_hydrolase_CS"/>
</dbReference>
<evidence type="ECO:0000259" key="12">
    <source>
        <dbReference type="PROSITE" id="PS51462"/>
    </source>
</evidence>
<dbReference type="GO" id="GO:0000290">
    <property type="term" value="P:deadenylation-dependent decapping of nuclear-transcribed mRNA"/>
    <property type="evidence" value="ECO:0007669"/>
    <property type="project" value="InterPro"/>
</dbReference>
<sequence>MRKIKKKRKEKEKKLHITIQNLYIKNKKKKKNENKSYQNGQNIFEEQANYKEKVTKMPNNKLQKNLANKLPNSSKGTKLFSAQRIKQLAKDKKLLDDALLDCYGRFIALLPEFLLKDHVHLYFQIQEAYWWYDDMWQDKYPDKLPKLSLKTFGYLICDDCPILKKYVPPSAHEQFSLNWRRYCRTIPLRGAILLNHDLRKCLLVKGWSTDSWSFPRGKVDELEEDSVCACREIYEEIGIDIFPYIDEQVYIETHIEDQPIKLFVIPGIREDTKFQPKTRKEIGDIRWFDIEKLLEYKDSKRRKETFFDNKKERINYMFVCPFIPNLIKWINVLKLSIKGKVSKKNTYVSGSSILSYKYQITGIDAHIIKKLQNADMETKDMYKSNYYFFKSDDDYYYDEEVDSLSNKDTYADVLNVNSINSDMMKQYNTFDKGYVSMSNDSSNNNNNNNNSHMLINNSVYKNEEGSNIPYGNIYNNFVPNVFNMDNMKKDHIMDKCNEDNMNDHMMNNNMNHNIIYDKKVMSNNNIKHNNNNNNIKHNNNYHNNNSNNKDAKKVINNMLVKGNMNNNNNNNYIITITIIITNIIIHNIYFYQKMYRNHIKKIGVGHLSALRLKEVGLRSFDDQYIEKRKYFQMRVYGNNKNKLLYNAKNDIYGNHRKMMRNAYRSVDDSSVYYKSSRNTNLDACNEKTFGENHMNGWSAEDMFKLNEQKFGIQSTYNIDNYTTPLNCNDEKKSSRYVKETLKSVNVKGVSSNGLNGLLSASFDKSPVNKEIQYFLNNTKNMLSKGNMNSTNENVDMVITKSSNNNNINENKNKNNNDNISEMNKLSKCVDSNPNLNVGKEEVDHIKMVKNKNILDITKKNNNNNNNDNVHVDNSKKVMMKKKKKSLGEMSKGIERNGSYYSLKGDIREKNKENVKNNKMISNVMDTNTYDNNNIKLKKNDNLSNKLKNNKNNDIFINDNKKMNSQNMVVNKNVFSPSTSVSNICDDRDIVKKLSVSSKKNVKDKFDIFNFDDSYTDDDMDDKDVSCINGEDDINVNTLTGKILMGLIKGSSSLNNEEEENTAKMNKQLDVKNGIDNNNNNNNNNINEGVVINNKKKDTVKNNSCQRKKEIHITSEIYKDNHKKKDVKKIHMEKANSRRNDQINNDDNKTVKDKMKRKNKTTVDNKRSENFNETEIMEKLSKHLNSYNPFE</sequence>
<feature type="domain" description="Nudix hydrolase" evidence="12">
    <location>
        <begin position="184"/>
        <end position="312"/>
    </location>
</feature>
<comment type="subcellular location">
    <subcellularLocation>
        <location evidence="2">Cytoplasm</location>
    </subcellularLocation>
</comment>
<dbReference type="PROSITE" id="PS51462">
    <property type="entry name" value="NUDIX"/>
    <property type="match status" value="1"/>
</dbReference>
<dbReference type="Proteomes" id="UP000054562">
    <property type="component" value="Unassembled WGS sequence"/>
</dbReference>
<name>A0A0L1IDP6_PLAFA</name>